<dbReference type="OrthoDB" id="982482at2"/>
<keyword evidence="1" id="KW-0732">Signal</keyword>
<feature type="chain" id="PRO_5015498969" evidence="1">
    <location>
        <begin position="23"/>
        <end position="162"/>
    </location>
</feature>
<organism evidence="2 3">
    <name type="scientific">Spirosoma oryzae</name>
    <dbReference type="NCBI Taxonomy" id="1469603"/>
    <lineage>
        <taxon>Bacteria</taxon>
        <taxon>Pseudomonadati</taxon>
        <taxon>Bacteroidota</taxon>
        <taxon>Cytophagia</taxon>
        <taxon>Cytophagales</taxon>
        <taxon>Cytophagaceae</taxon>
        <taxon>Spirosoma</taxon>
    </lineage>
</organism>
<accession>A0A2T0THW2</accession>
<proteinExistence type="predicted"/>
<dbReference type="PROSITE" id="PS51257">
    <property type="entry name" value="PROKAR_LIPOPROTEIN"/>
    <property type="match status" value="1"/>
</dbReference>
<keyword evidence="2" id="KW-0449">Lipoprotein</keyword>
<dbReference type="InterPro" id="IPR020018">
    <property type="entry name" value="Motility-assoc_lipoprot_GldH"/>
</dbReference>
<keyword evidence="3" id="KW-1185">Reference proteome</keyword>
<protein>
    <submittedName>
        <fullName evidence="2">Gliding motility-associated lipoprotein GldH</fullName>
    </submittedName>
</protein>
<evidence type="ECO:0000313" key="3">
    <source>
        <dbReference type="Proteomes" id="UP000238375"/>
    </source>
</evidence>
<dbReference type="EMBL" id="PVTE01000002">
    <property type="protein sequence ID" value="PRY45287.1"/>
    <property type="molecule type" value="Genomic_DNA"/>
</dbReference>
<dbReference type="Pfam" id="PF14109">
    <property type="entry name" value="GldH_lipo"/>
    <property type="match status" value="1"/>
</dbReference>
<dbReference type="NCBIfam" id="TIGR03511">
    <property type="entry name" value="GldH_lipo"/>
    <property type="match status" value="1"/>
</dbReference>
<name>A0A2T0THW2_9BACT</name>
<gene>
    <name evidence="2" type="ORF">CLV58_10235</name>
</gene>
<dbReference type="AlphaFoldDB" id="A0A2T0THW2"/>
<dbReference type="RefSeq" id="WP_106136156.1">
    <property type="nucleotide sequence ID" value="NZ_PVTE01000002.1"/>
</dbReference>
<evidence type="ECO:0000256" key="1">
    <source>
        <dbReference type="SAM" id="SignalP"/>
    </source>
</evidence>
<dbReference type="Proteomes" id="UP000238375">
    <property type="component" value="Unassembled WGS sequence"/>
</dbReference>
<reference evidence="2 3" key="1">
    <citation type="submission" date="2018-03" db="EMBL/GenBank/DDBJ databases">
        <title>Genomic Encyclopedia of Archaeal and Bacterial Type Strains, Phase II (KMG-II): from individual species to whole genera.</title>
        <authorList>
            <person name="Goeker M."/>
        </authorList>
    </citation>
    <scope>NUCLEOTIDE SEQUENCE [LARGE SCALE GENOMIC DNA]</scope>
    <source>
        <strain evidence="2 3">DSM 28354</strain>
    </source>
</reference>
<sequence>MKQTVWALVLLVGLLVGCDSNAVFNEYTDIDDGKWYIKNAPSFTFEIKDASIPYNLYYNLRNSLSYGYYNLYLTRYLRDSSGKEIESKLDELILMDPKTGKPNGDGLGDLFDHKFLFKRNYLFPKPGKYTIQLRQYMRQDPLLNVQSVGISVERAKPANSSN</sequence>
<comment type="caution">
    <text evidence="2">The sequence shown here is derived from an EMBL/GenBank/DDBJ whole genome shotgun (WGS) entry which is preliminary data.</text>
</comment>
<feature type="signal peptide" evidence="1">
    <location>
        <begin position="1"/>
        <end position="22"/>
    </location>
</feature>
<evidence type="ECO:0000313" key="2">
    <source>
        <dbReference type="EMBL" id="PRY45287.1"/>
    </source>
</evidence>